<evidence type="ECO:0000256" key="1">
    <source>
        <dbReference type="ARBA" id="ARBA00003357"/>
    </source>
</evidence>
<dbReference type="GO" id="GO:0008270">
    <property type="term" value="F:zinc ion binding"/>
    <property type="evidence" value="ECO:0007669"/>
    <property type="project" value="UniProtKB-KW"/>
</dbReference>
<dbReference type="SUPFAM" id="SSF57783">
    <property type="entry name" value="Zinc beta-ribbon"/>
    <property type="match status" value="1"/>
</dbReference>
<dbReference type="AlphaFoldDB" id="A0AAD5HFI4"/>
<evidence type="ECO:0000256" key="4">
    <source>
        <dbReference type="ARBA" id="ARBA00022723"/>
    </source>
</evidence>
<dbReference type="EMBL" id="MU620915">
    <property type="protein sequence ID" value="KAI8580038.1"/>
    <property type="molecule type" value="Genomic_DNA"/>
</dbReference>
<keyword evidence="8 10" id="KW-0804">Transcription</keyword>
<dbReference type="InterPro" id="IPR007808">
    <property type="entry name" value="Elf1"/>
</dbReference>
<evidence type="ECO:0000256" key="9">
    <source>
        <dbReference type="ARBA" id="ARBA00023242"/>
    </source>
</evidence>
<dbReference type="GO" id="GO:0008023">
    <property type="term" value="C:transcription elongation factor complex"/>
    <property type="evidence" value="ECO:0007669"/>
    <property type="project" value="TreeGrafter"/>
</dbReference>
<protein>
    <recommendedName>
        <fullName evidence="10">Transcription elongation factor 1 homolog</fullName>
    </recommendedName>
</protein>
<feature type="compositionally biased region" description="Acidic residues" evidence="11">
    <location>
        <begin position="111"/>
        <end position="120"/>
    </location>
</feature>
<keyword evidence="7 10" id="KW-0805">Transcription regulation</keyword>
<feature type="region of interest" description="Disordered" evidence="11">
    <location>
        <begin position="80"/>
        <end position="120"/>
    </location>
</feature>
<comment type="subcellular location">
    <subcellularLocation>
        <location evidence="2 10">Nucleus</location>
    </subcellularLocation>
</comment>
<keyword evidence="5 10" id="KW-0863">Zinc-finger</keyword>
<dbReference type="FunFam" id="2.20.25.190:FF:000001">
    <property type="entry name" value="Transcription elongation factor 1 homolog"/>
    <property type="match status" value="1"/>
</dbReference>
<evidence type="ECO:0000256" key="3">
    <source>
        <dbReference type="ARBA" id="ARBA00009730"/>
    </source>
</evidence>
<keyword evidence="4 10" id="KW-0479">Metal-binding</keyword>
<feature type="compositionally biased region" description="Basic and acidic residues" evidence="11">
    <location>
        <begin position="80"/>
        <end position="91"/>
    </location>
</feature>
<evidence type="ECO:0000256" key="6">
    <source>
        <dbReference type="ARBA" id="ARBA00022833"/>
    </source>
</evidence>
<keyword evidence="6 10" id="KW-0862">Zinc</keyword>
<dbReference type="InterPro" id="IPR038567">
    <property type="entry name" value="T_Elf1_sf"/>
</dbReference>
<name>A0AAD5HFI4_UMBRA</name>
<dbReference type="PANTHER" id="PTHR20934:SF0">
    <property type="entry name" value="TRANSCRIPTION ELONGATION FACTOR 1 HOMOLOG"/>
    <property type="match status" value="1"/>
</dbReference>
<evidence type="ECO:0000256" key="8">
    <source>
        <dbReference type="ARBA" id="ARBA00023163"/>
    </source>
</evidence>
<accession>A0AAD5HFI4</accession>
<dbReference type="Gene3D" id="2.20.25.190">
    <property type="match status" value="1"/>
</dbReference>
<reference evidence="12" key="1">
    <citation type="submission" date="2021-06" db="EMBL/GenBank/DDBJ databases">
        <authorList>
            <consortium name="DOE Joint Genome Institute"/>
            <person name="Mondo S.J."/>
            <person name="Amses K.R."/>
            <person name="Simmons D.R."/>
            <person name="Longcore J.E."/>
            <person name="Seto K."/>
            <person name="Alves G.H."/>
            <person name="Bonds A.E."/>
            <person name="Quandt C.A."/>
            <person name="Davis W.J."/>
            <person name="Chang Y."/>
            <person name="Letcher P.M."/>
            <person name="Powell M.J."/>
            <person name="Kuo A."/>
            <person name="Labutti K."/>
            <person name="Pangilinan J."/>
            <person name="Andreopoulos W."/>
            <person name="Tritt A."/>
            <person name="Riley R."/>
            <person name="Hundley H."/>
            <person name="Johnson J."/>
            <person name="Lipzen A."/>
            <person name="Barry K."/>
            <person name="Berbee M.L."/>
            <person name="Buchler N.E."/>
            <person name="Grigoriev I.V."/>
            <person name="Spatafora J.W."/>
            <person name="Stajich J.E."/>
            <person name="James T.Y."/>
        </authorList>
    </citation>
    <scope>NUCLEOTIDE SEQUENCE</scope>
    <source>
        <strain evidence="12">AG</strain>
    </source>
</reference>
<evidence type="ECO:0000313" key="13">
    <source>
        <dbReference type="Proteomes" id="UP001206595"/>
    </source>
</evidence>
<gene>
    <name evidence="12" type="ORF">K450DRAFT_50923</name>
</gene>
<dbReference type="RefSeq" id="XP_051445042.1">
    <property type="nucleotide sequence ID" value="XM_051593822.1"/>
</dbReference>
<sequence>MGKRKSKRKPVKKLKAELDKQFNCLFCNHEKSIECKIDHQNKVGHLSCKVCDVSWQCPITYLDEAVDVYSAWIDACENVNKDRGSSRRARGDEEEEQEEGYESRPRPAATYDDEEDDDDY</sequence>
<keyword evidence="9 10" id="KW-0539">Nucleus</keyword>
<dbReference type="Proteomes" id="UP001206595">
    <property type="component" value="Unassembled WGS sequence"/>
</dbReference>
<evidence type="ECO:0000313" key="12">
    <source>
        <dbReference type="EMBL" id="KAI8580038.1"/>
    </source>
</evidence>
<dbReference type="Pfam" id="PF05129">
    <property type="entry name" value="Zn_ribbon_Elf1"/>
    <property type="match status" value="1"/>
</dbReference>
<evidence type="ECO:0000256" key="10">
    <source>
        <dbReference type="RuleBase" id="RU364033"/>
    </source>
</evidence>
<keyword evidence="13" id="KW-1185">Reference proteome</keyword>
<evidence type="ECO:0000256" key="2">
    <source>
        <dbReference type="ARBA" id="ARBA00004123"/>
    </source>
</evidence>
<comment type="similarity">
    <text evidence="3 10">Belongs to the ELOF1 family.</text>
</comment>
<proteinExistence type="inferred from homology"/>
<comment type="caution">
    <text evidence="12">The sequence shown here is derived from an EMBL/GenBank/DDBJ whole genome shotgun (WGS) entry which is preliminary data.</text>
</comment>
<dbReference type="PANTHER" id="PTHR20934">
    <property type="entry name" value="TRANSCRIPTION ELONGATION FACTOR 1 HOMOLOG"/>
    <property type="match status" value="1"/>
</dbReference>
<organism evidence="12 13">
    <name type="scientific">Umbelopsis ramanniana AG</name>
    <dbReference type="NCBI Taxonomy" id="1314678"/>
    <lineage>
        <taxon>Eukaryota</taxon>
        <taxon>Fungi</taxon>
        <taxon>Fungi incertae sedis</taxon>
        <taxon>Mucoromycota</taxon>
        <taxon>Mucoromycotina</taxon>
        <taxon>Umbelopsidomycetes</taxon>
        <taxon>Umbelopsidales</taxon>
        <taxon>Umbelopsidaceae</taxon>
        <taxon>Umbelopsis</taxon>
    </lineage>
</organism>
<reference evidence="12" key="2">
    <citation type="journal article" date="2022" name="Proc. Natl. Acad. Sci. U.S.A.">
        <title>Diploid-dominant life cycles characterize the early evolution of Fungi.</title>
        <authorList>
            <person name="Amses K.R."/>
            <person name="Simmons D.R."/>
            <person name="Longcore J.E."/>
            <person name="Mondo S.J."/>
            <person name="Seto K."/>
            <person name="Jeronimo G.H."/>
            <person name="Bonds A.E."/>
            <person name="Quandt C.A."/>
            <person name="Davis W.J."/>
            <person name="Chang Y."/>
            <person name="Federici B.A."/>
            <person name="Kuo A."/>
            <person name="LaButti K."/>
            <person name="Pangilinan J."/>
            <person name="Andreopoulos W."/>
            <person name="Tritt A."/>
            <person name="Riley R."/>
            <person name="Hundley H."/>
            <person name="Johnson J."/>
            <person name="Lipzen A."/>
            <person name="Barry K."/>
            <person name="Lang B.F."/>
            <person name="Cuomo C.A."/>
            <person name="Buchler N.E."/>
            <person name="Grigoriev I.V."/>
            <person name="Spatafora J.W."/>
            <person name="Stajich J.E."/>
            <person name="James T.Y."/>
        </authorList>
    </citation>
    <scope>NUCLEOTIDE SEQUENCE</scope>
    <source>
        <strain evidence="12">AG</strain>
    </source>
</reference>
<dbReference type="GO" id="GO:0006368">
    <property type="term" value="P:transcription elongation by RNA polymerase II"/>
    <property type="evidence" value="ECO:0007669"/>
    <property type="project" value="TreeGrafter"/>
</dbReference>
<evidence type="ECO:0000256" key="11">
    <source>
        <dbReference type="SAM" id="MobiDB-lite"/>
    </source>
</evidence>
<evidence type="ECO:0000256" key="7">
    <source>
        <dbReference type="ARBA" id="ARBA00023015"/>
    </source>
</evidence>
<dbReference type="GO" id="GO:0000993">
    <property type="term" value="F:RNA polymerase II complex binding"/>
    <property type="evidence" value="ECO:0007669"/>
    <property type="project" value="TreeGrafter"/>
</dbReference>
<comment type="function">
    <text evidence="1 10">Transcription elongation factor implicated in the maintenance of proper chromatin structure in actively transcribed regions.</text>
</comment>
<dbReference type="GeneID" id="75919164"/>
<evidence type="ECO:0000256" key="5">
    <source>
        <dbReference type="ARBA" id="ARBA00022771"/>
    </source>
</evidence>